<evidence type="ECO:0000313" key="11">
    <source>
        <dbReference type="Proteomes" id="UP001328107"/>
    </source>
</evidence>
<gene>
    <name evidence="10" type="ORF">PMAYCL1PPCAC_32257</name>
</gene>
<evidence type="ECO:0000256" key="5">
    <source>
        <dbReference type="ARBA" id="ARBA00022723"/>
    </source>
</evidence>
<dbReference type="InterPro" id="IPR002403">
    <property type="entry name" value="Cyt_P450_E_grp-IV"/>
</dbReference>
<evidence type="ECO:0000256" key="4">
    <source>
        <dbReference type="ARBA" id="ARBA00022617"/>
    </source>
</evidence>
<dbReference type="GO" id="GO:0016705">
    <property type="term" value="F:oxidoreductase activity, acting on paired donors, with incorporation or reduction of molecular oxygen"/>
    <property type="evidence" value="ECO:0007669"/>
    <property type="project" value="InterPro"/>
</dbReference>
<evidence type="ECO:0000256" key="7">
    <source>
        <dbReference type="ARBA" id="ARBA00023033"/>
    </source>
</evidence>
<dbReference type="InterPro" id="IPR001128">
    <property type="entry name" value="Cyt_P450"/>
</dbReference>
<protein>
    <recommendedName>
        <fullName evidence="12">Cytochrome P450</fullName>
    </recommendedName>
</protein>
<dbReference type="Gene3D" id="1.10.630.10">
    <property type="entry name" value="Cytochrome P450"/>
    <property type="match status" value="1"/>
</dbReference>
<comment type="function">
    <text evidence="2">May be involved in the metabolism of insect hormones and in the breakdown of synthetic insecticides.</text>
</comment>
<evidence type="ECO:0000256" key="1">
    <source>
        <dbReference type="ARBA" id="ARBA00001971"/>
    </source>
</evidence>
<dbReference type="InterPro" id="IPR036396">
    <property type="entry name" value="Cyt_P450_sf"/>
</dbReference>
<comment type="similarity">
    <text evidence="3 9">Belongs to the cytochrome P450 family.</text>
</comment>
<dbReference type="GO" id="GO:0005789">
    <property type="term" value="C:endoplasmic reticulum membrane"/>
    <property type="evidence" value="ECO:0007669"/>
    <property type="project" value="UniProtKB-SubCell"/>
</dbReference>
<organism evidence="10 11">
    <name type="scientific">Pristionchus mayeri</name>
    <dbReference type="NCBI Taxonomy" id="1317129"/>
    <lineage>
        <taxon>Eukaryota</taxon>
        <taxon>Metazoa</taxon>
        <taxon>Ecdysozoa</taxon>
        <taxon>Nematoda</taxon>
        <taxon>Chromadorea</taxon>
        <taxon>Rhabditida</taxon>
        <taxon>Rhabditina</taxon>
        <taxon>Diplogasteromorpha</taxon>
        <taxon>Diplogasteroidea</taxon>
        <taxon>Neodiplogasteridae</taxon>
        <taxon>Pristionchus</taxon>
    </lineage>
</organism>
<dbReference type="PRINTS" id="PR00465">
    <property type="entry name" value="EP450IV"/>
</dbReference>
<dbReference type="AlphaFoldDB" id="A0AAN5DHC2"/>
<dbReference type="PANTHER" id="PTHR24291:SF194">
    <property type="entry name" value="CYTOCHROME P450 FAMILY"/>
    <property type="match status" value="1"/>
</dbReference>
<evidence type="ECO:0000256" key="2">
    <source>
        <dbReference type="ARBA" id="ARBA00003690"/>
    </source>
</evidence>
<evidence type="ECO:0000256" key="9">
    <source>
        <dbReference type="RuleBase" id="RU000461"/>
    </source>
</evidence>
<keyword evidence="9" id="KW-0560">Oxidoreductase</keyword>
<accession>A0AAN5DHC2</accession>
<evidence type="ECO:0000256" key="6">
    <source>
        <dbReference type="ARBA" id="ARBA00023004"/>
    </source>
</evidence>
<feature type="binding site" description="axial binding residue" evidence="8">
    <location>
        <position position="443"/>
    </location>
    <ligand>
        <name>heme</name>
        <dbReference type="ChEBI" id="CHEBI:30413"/>
    </ligand>
    <ligandPart>
        <name>Fe</name>
        <dbReference type="ChEBI" id="CHEBI:18248"/>
    </ligandPart>
</feature>
<reference evidence="11" key="1">
    <citation type="submission" date="2022-10" db="EMBL/GenBank/DDBJ databases">
        <title>Genome assembly of Pristionchus species.</title>
        <authorList>
            <person name="Yoshida K."/>
            <person name="Sommer R.J."/>
        </authorList>
    </citation>
    <scope>NUCLEOTIDE SEQUENCE [LARGE SCALE GENOMIC DNA]</scope>
    <source>
        <strain evidence="11">RS5460</strain>
    </source>
</reference>
<keyword evidence="5 8" id="KW-0479">Metal-binding</keyword>
<evidence type="ECO:0000256" key="8">
    <source>
        <dbReference type="PIRSR" id="PIRSR602403-1"/>
    </source>
</evidence>
<dbReference type="GO" id="GO:0020037">
    <property type="term" value="F:heme binding"/>
    <property type="evidence" value="ECO:0007669"/>
    <property type="project" value="InterPro"/>
</dbReference>
<dbReference type="InterPro" id="IPR050196">
    <property type="entry name" value="Cytochrome_P450_Monoox"/>
</dbReference>
<comment type="caution">
    <text evidence="10">The sequence shown here is derived from an EMBL/GenBank/DDBJ whole genome shotgun (WGS) entry which is preliminary data.</text>
</comment>
<keyword evidence="6 8" id="KW-0408">Iron</keyword>
<dbReference type="PRINTS" id="PR00385">
    <property type="entry name" value="P450"/>
</dbReference>
<keyword evidence="11" id="KW-1185">Reference proteome</keyword>
<dbReference type="GO" id="GO:0005506">
    <property type="term" value="F:iron ion binding"/>
    <property type="evidence" value="ECO:0007669"/>
    <property type="project" value="InterPro"/>
</dbReference>
<dbReference type="EMBL" id="BTRK01000006">
    <property type="protein sequence ID" value="GMR62062.1"/>
    <property type="molecule type" value="Genomic_DNA"/>
</dbReference>
<dbReference type="Proteomes" id="UP001328107">
    <property type="component" value="Unassembled WGS sequence"/>
</dbReference>
<dbReference type="InterPro" id="IPR017972">
    <property type="entry name" value="Cyt_P450_CS"/>
</dbReference>
<keyword evidence="7 9" id="KW-0503">Monooxygenase</keyword>
<keyword evidence="4 8" id="KW-0349">Heme</keyword>
<proteinExistence type="inferred from homology"/>
<comment type="cofactor">
    <cofactor evidence="1 8">
        <name>heme</name>
        <dbReference type="ChEBI" id="CHEBI:30413"/>
    </cofactor>
</comment>
<evidence type="ECO:0008006" key="12">
    <source>
        <dbReference type="Google" id="ProtNLM"/>
    </source>
</evidence>
<sequence length="497" mass="57909">MIGEFALALFAAFYYLPWIFKGIRDYLYEAPYYKKLPGPKGLSFIGSAFEVAVGEDTTAPLKFWLKEADKAREQGHDIFTVTAMGRHIAFPLSGESVKFICESNEEILKGKDYEFLRPWVGSGLMLSIGKKWKDRRRALTHVFHFTMLEGYTMTFNKHARVFVDILSKQSGTVVDMEIHLKRLSLDSALNTTMGMDFGIQHNPKHPYLASVDIFTNYAQRYNNEPHMWINWIWYLVYSREYNDVLKKLNDFSIEVLAKRMESVRKGEVDLEAKYKPLIDIFIALCNKGECTYDEVHYELNASIFGAHDTTSSTLTWIFWCLATQPQHQQRIYDEMTEIFGDSDRDCTLEDLQEMDFTERFMKESMRVFPPIPTVGRELMSDFQMGKYLLPKGSEIFIAPHIIHHNPDVYPEPWKFDPDRFLPDNVIERNPYDFIPFSAGPRNCLGQKFAMHEMKIIMSHAVRNFVFTTEHDILDQECKVEVMCKPSLGCHLKVEKRK</sequence>
<evidence type="ECO:0000256" key="3">
    <source>
        <dbReference type="ARBA" id="ARBA00010617"/>
    </source>
</evidence>
<evidence type="ECO:0000313" key="10">
    <source>
        <dbReference type="EMBL" id="GMR62062.1"/>
    </source>
</evidence>
<dbReference type="GO" id="GO:0004497">
    <property type="term" value="F:monooxygenase activity"/>
    <property type="evidence" value="ECO:0007669"/>
    <property type="project" value="UniProtKB-KW"/>
</dbReference>
<dbReference type="PROSITE" id="PS00086">
    <property type="entry name" value="CYTOCHROME_P450"/>
    <property type="match status" value="1"/>
</dbReference>
<dbReference type="PANTHER" id="PTHR24291">
    <property type="entry name" value="CYTOCHROME P450 FAMILY 4"/>
    <property type="match status" value="1"/>
</dbReference>
<dbReference type="Pfam" id="PF00067">
    <property type="entry name" value="p450"/>
    <property type="match status" value="1"/>
</dbReference>
<dbReference type="SUPFAM" id="SSF48264">
    <property type="entry name" value="Cytochrome P450"/>
    <property type="match status" value="1"/>
</dbReference>
<name>A0AAN5DHC2_9BILA</name>